<organism evidence="1">
    <name type="scientific">Lepeophtheirus salmonis</name>
    <name type="common">Salmon louse</name>
    <name type="synonym">Caligus salmonis</name>
    <dbReference type="NCBI Taxonomy" id="72036"/>
    <lineage>
        <taxon>Eukaryota</taxon>
        <taxon>Metazoa</taxon>
        <taxon>Ecdysozoa</taxon>
        <taxon>Arthropoda</taxon>
        <taxon>Crustacea</taxon>
        <taxon>Multicrustacea</taxon>
        <taxon>Hexanauplia</taxon>
        <taxon>Copepoda</taxon>
        <taxon>Siphonostomatoida</taxon>
        <taxon>Caligidae</taxon>
        <taxon>Lepeophtheirus</taxon>
    </lineage>
</organism>
<protein>
    <submittedName>
        <fullName evidence="1">Uncharacterized protein</fullName>
    </submittedName>
</protein>
<evidence type="ECO:0000313" key="1">
    <source>
        <dbReference type="EMBL" id="CDW20512.1"/>
    </source>
</evidence>
<dbReference type="EMBL" id="HACA01003151">
    <property type="protein sequence ID" value="CDW20512.1"/>
    <property type="molecule type" value="Transcribed_RNA"/>
</dbReference>
<reference evidence="1" key="1">
    <citation type="submission" date="2014-05" db="EMBL/GenBank/DDBJ databases">
        <authorList>
            <person name="Chronopoulou M."/>
        </authorList>
    </citation>
    <scope>NUCLEOTIDE SEQUENCE</scope>
    <source>
        <tissue evidence="1">Whole organism</tissue>
    </source>
</reference>
<name>A0A0K2T4J4_LEPSM</name>
<proteinExistence type="predicted"/>
<accession>A0A0K2T4J4</accession>
<sequence>MPFLGPYQRFQNTFVLLFRDMMSLFLIIVQMLPQK</sequence>
<dbReference type="AlphaFoldDB" id="A0A0K2T4J4"/>